<gene>
    <name evidence="2" type="ORF">NO1_2071</name>
</gene>
<dbReference type="EMBL" id="BGZN01000125">
    <property type="protein sequence ID" value="GBR74994.1"/>
    <property type="molecule type" value="Genomic_DNA"/>
</dbReference>
<sequence>NLLLYGKPSGGFLDFVQALNRADRGSKGGTVYDFTCLADEIFQKVGVDIKALIKPNADGEYVAELKLKSIDELGLSRRQFDLCVKNGLLIVSSTDSSSTVRFAADFETRAEKLLKKGLTQKALDTLRAHWAQTDLGLIYRLTDAAMKQITFREIDQAQPGGVKLMVTENEKKMYGLFGEFSDERRLNAALTEYRTMLARETFNRNEWALTMLRSGGDDVDSKVKTEILAGLQAEVDRLGLDIKLELDNLPKTAEDFVKIVNDAYINKYNYIVPLETSNTTAVLSERGANAAEFMREYKRAGEQLSVELREIAELKPLAGEDLQELKNRRILQAERDYQNKIFELQIAFYSKLNQSILSTRNLRTDYDFGGRLSVGWAYEKAEPSSSYPLGTRDRNIDLNISGIFGSKKTLTPVYILRVDDGRTFEFHDIEEAKAADIAALAEAKTKTETETKTTRATPDADEARIQQNIRPAPDNAEARAQTTEEIRLAAAEPNEDARNQAVESSRQIIESLSPAEQDKFYKKIFLDEDINKWMQRIEAIKKEDPSSSIPSKQRELMELNALLEARSKKYTQELAAKGVSNADKLLKELDSAGGAFFIGALIALFGNGKREITFALTDPLTWKQAIGDAFANAGENILDPQQRSKYLRSLPESTGFGVFCSVRDNLIIKGIAKWVGIVETEAAARAFIERKTREAAGISYTKAAGKYLSNRADYMLKVFLPLFAAGCLFDGVEKIKDRYGDRLLSPDPYEQEKFMIAMVITALSEGTANVFFELPQILMSLCPAFSGIPGAIQGLMKTASGFTAVHFGGKAIDEHIARPLIAQAWAEIDKEKERNIRLGIDPPPQLTQDEINRRFGRMNTASQVVKNIT</sequence>
<accession>A0A388TEL0</accession>
<reference evidence="2 3" key="1">
    <citation type="journal article" date="2019" name="ISME J.">
        <title>Genome analyses of uncultured TG2/ZB3 bacteria in 'Margulisbacteria' specifically attached to ectosymbiotic spirochetes of protists in the termite gut.</title>
        <authorList>
            <person name="Utami Y.D."/>
            <person name="Kuwahara H."/>
            <person name="Igai K."/>
            <person name="Murakami T."/>
            <person name="Sugaya K."/>
            <person name="Morikawa T."/>
            <person name="Nagura Y."/>
            <person name="Yuki M."/>
            <person name="Deevong P."/>
            <person name="Inoue T."/>
            <person name="Kihara K."/>
            <person name="Lo N."/>
            <person name="Yamada A."/>
            <person name="Ohkuma M."/>
            <person name="Hongoh Y."/>
        </authorList>
    </citation>
    <scope>NUCLEOTIDE SEQUENCE [LARGE SCALE GENOMIC DNA]</scope>
    <source>
        <strain evidence="2">NkOx7-01</strain>
    </source>
</reference>
<name>A0A388TEL0_TERA1</name>
<comment type="caution">
    <text evidence="2">The sequence shown here is derived from an EMBL/GenBank/DDBJ whole genome shotgun (WGS) entry which is preliminary data.</text>
</comment>
<evidence type="ECO:0000313" key="3">
    <source>
        <dbReference type="Proteomes" id="UP000269352"/>
    </source>
</evidence>
<dbReference type="AlphaFoldDB" id="A0A388TEL0"/>
<feature type="compositionally biased region" description="Basic and acidic residues" evidence="1">
    <location>
        <begin position="444"/>
        <end position="453"/>
    </location>
</feature>
<evidence type="ECO:0000256" key="1">
    <source>
        <dbReference type="SAM" id="MobiDB-lite"/>
    </source>
</evidence>
<feature type="region of interest" description="Disordered" evidence="1">
    <location>
        <begin position="444"/>
        <end position="480"/>
    </location>
</feature>
<keyword evidence="3" id="KW-1185">Reference proteome</keyword>
<feature type="non-terminal residue" evidence="2">
    <location>
        <position position="869"/>
    </location>
</feature>
<organism evidence="2 3">
    <name type="scientific">Termititenax aidoneus</name>
    <dbReference type="NCBI Taxonomy" id="2218524"/>
    <lineage>
        <taxon>Bacteria</taxon>
        <taxon>Bacillati</taxon>
        <taxon>Candidatus Margulisiibacteriota</taxon>
        <taxon>Candidatus Termititenacia</taxon>
        <taxon>Candidatus Termititenacales</taxon>
        <taxon>Candidatus Termititenacaceae</taxon>
        <taxon>Candidatus Termititenax</taxon>
    </lineage>
</organism>
<protein>
    <submittedName>
        <fullName evidence="2">Uncharacterized protein</fullName>
    </submittedName>
</protein>
<evidence type="ECO:0000313" key="2">
    <source>
        <dbReference type="EMBL" id="GBR74994.1"/>
    </source>
</evidence>
<proteinExistence type="predicted"/>
<feature type="non-terminal residue" evidence="2">
    <location>
        <position position="1"/>
    </location>
</feature>
<dbReference type="Proteomes" id="UP000269352">
    <property type="component" value="Unassembled WGS sequence"/>
</dbReference>